<sequence length="90" mass="9581">MLLLLLESSLSSMAADTSKSKSPLAPLFQRGELFRREVKTAPPAVAPFEKGGGVREADAGDLLLILLLPLPLPLLEQTPPQHADALPTGR</sequence>
<organism evidence="1 2">
    <name type="scientific">Lysobacter gummosus</name>
    <dbReference type="NCBI Taxonomy" id="262324"/>
    <lineage>
        <taxon>Bacteria</taxon>
        <taxon>Pseudomonadati</taxon>
        <taxon>Pseudomonadota</taxon>
        <taxon>Gammaproteobacteria</taxon>
        <taxon>Lysobacterales</taxon>
        <taxon>Lysobacteraceae</taxon>
        <taxon>Lysobacter</taxon>
    </lineage>
</organism>
<name>A0ABY3XJA5_9GAMM</name>
<accession>A0ABY3XJA5</accession>
<gene>
    <name evidence="1" type="ORF">MOV92_11030</name>
</gene>
<dbReference type="Proteomes" id="UP000829194">
    <property type="component" value="Chromosome"/>
</dbReference>
<reference evidence="1 2" key="1">
    <citation type="submission" date="2022-03" db="EMBL/GenBank/DDBJ databases">
        <title>Complete genome sequence of Lysobacter capsici VKM B-2533 and Lysobacter gummosus 10.1.1, promising sources of lytic agents.</title>
        <authorList>
            <person name="Tarlachkov S.V."/>
            <person name="Kudryakova I.V."/>
            <person name="Afoshin A.S."/>
            <person name="Leontyevskaya E.A."/>
            <person name="Leontyevskaya N.V."/>
        </authorList>
    </citation>
    <scope>NUCLEOTIDE SEQUENCE [LARGE SCALE GENOMIC DNA]</scope>
    <source>
        <strain evidence="1 2">10.1.1</strain>
    </source>
</reference>
<dbReference type="RefSeq" id="WP_148648848.1">
    <property type="nucleotide sequence ID" value="NZ_CP011131.1"/>
</dbReference>
<proteinExistence type="predicted"/>
<dbReference type="EMBL" id="CP093547">
    <property type="protein sequence ID" value="UNP31740.1"/>
    <property type="molecule type" value="Genomic_DNA"/>
</dbReference>
<evidence type="ECO:0000313" key="2">
    <source>
        <dbReference type="Proteomes" id="UP000829194"/>
    </source>
</evidence>
<keyword evidence="2" id="KW-1185">Reference proteome</keyword>
<evidence type="ECO:0000313" key="1">
    <source>
        <dbReference type="EMBL" id="UNP31740.1"/>
    </source>
</evidence>
<protein>
    <submittedName>
        <fullName evidence="1">Uncharacterized protein</fullName>
    </submittedName>
</protein>